<dbReference type="Proteomes" id="UP000198716">
    <property type="component" value="Unassembled WGS sequence"/>
</dbReference>
<gene>
    <name evidence="3" type="ORF">SAMN04487819_11682</name>
</gene>
<dbReference type="Pfam" id="PF24030">
    <property type="entry name" value="DUF7341"/>
    <property type="match status" value="1"/>
</dbReference>
<dbReference type="EMBL" id="FOMZ01000016">
    <property type="protein sequence ID" value="SFE55004.1"/>
    <property type="molecule type" value="Genomic_DNA"/>
</dbReference>
<reference evidence="4" key="1">
    <citation type="submission" date="2016-10" db="EMBL/GenBank/DDBJ databases">
        <authorList>
            <person name="Varghese N."/>
            <person name="Submissions S."/>
        </authorList>
    </citation>
    <scope>NUCLEOTIDE SEQUENCE [LARGE SCALE GENOMIC DNA]</scope>
    <source>
        <strain evidence="4">DSM 45004</strain>
    </source>
</reference>
<feature type="domain" description="DUF7340" evidence="1">
    <location>
        <begin position="145"/>
        <end position="207"/>
    </location>
</feature>
<accession>A0A1I2BFP7</accession>
<dbReference type="InterPro" id="IPR055764">
    <property type="entry name" value="DUF7340"/>
</dbReference>
<evidence type="ECO:0000313" key="3">
    <source>
        <dbReference type="EMBL" id="SFE55004.1"/>
    </source>
</evidence>
<name>A0A1I2BFP7_9ACTN</name>
<dbReference type="Pfam" id="PF24029">
    <property type="entry name" value="DUF7340"/>
    <property type="match status" value="1"/>
</dbReference>
<keyword evidence="4" id="KW-1185">Reference proteome</keyword>
<dbReference type="RefSeq" id="WP_092929254.1">
    <property type="nucleotide sequence ID" value="NZ_FOMZ01000016.1"/>
</dbReference>
<sequence length="212" mass="23016">MATTLETAELRESVDRLRAHAADLLDARSRPVMRDDGTVTAHPEPSLLDQLRDAIAPGTDRRPGTGAGSRTPISIEAHDRLAEIDATSTRIQQALASPPHRDVAERLRGIVATVTATTDRESIDTVTAHLNHWVREIRVLFDPPRRLHVAAPCPACQTRMVATTGDDGETVQTPALWVDGQTGCRCHACGHHWPTSHLEHLAAVLGCVPLPE</sequence>
<evidence type="ECO:0000313" key="4">
    <source>
        <dbReference type="Proteomes" id="UP000198716"/>
    </source>
</evidence>
<protein>
    <submittedName>
        <fullName evidence="3">Uncharacterized protein</fullName>
    </submittedName>
</protein>
<feature type="domain" description="DUF7341" evidence="2">
    <location>
        <begin position="10"/>
        <end position="141"/>
    </location>
</feature>
<evidence type="ECO:0000259" key="2">
    <source>
        <dbReference type="Pfam" id="PF24030"/>
    </source>
</evidence>
<proteinExistence type="predicted"/>
<dbReference type="AlphaFoldDB" id="A0A1I2BFP7"/>
<organism evidence="3 4">
    <name type="scientific">Actinopolyspora alba</name>
    <dbReference type="NCBI Taxonomy" id="673379"/>
    <lineage>
        <taxon>Bacteria</taxon>
        <taxon>Bacillati</taxon>
        <taxon>Actinomycetota</taxon>
        <taxon>Actinomycetes</taxon>
        <taxon>Actinopolysporales</taxon>
        <taxon>Actinopolysporaceae</taxon>
        <taxon>Actinopolyspora</taxon>
        <taxon>Actinopolyspora alba group</taxon>
    </lineage>
</organism>
<evidence type="ECO:0000259" key="1">
    <source>
        <dbReference type="Pfam" id="PF24029"/>
    </source>
</evidence>
<dbReference type="InterPro" id="IPR055765">
    <property type="entry name" value="DUF7341"/>
</dbReference>